<sequence>MFLFRFLFFSLFMRSSTLFHYVGGFRGPFDTLPLSKYVKGPFNPPHIHPNLYSTFSSLCLLLSHNFDLLERTIYGYRSRRPLNPHCIKTLYCASLFYPNCSSTRFHSICRWFWGQLSTASVTHTWYAYICLWFCPLNSRHYTTFFFLFPLVSLKFHAHSFHAHSTPIYPYTHITRPLYGGGDCHAVFFFSALLTNTQIH</sequence>
<evidence type="ECO:0008006" key="4">
    <source>
        <dbReference type="Google" id="ProtNLM"/>
    </source>
</evidence>
<protein>
    <recommendedName>
        <fullName evidence="4">Secreted protein</fullName>
    </recommendedName>
</protein>
<proteinExistence type="predicted"/>
<keyword evidence="3" id="KW-1185">Reference proteome</keyword>
<dbReference type="Proteomes" id="UP000297245">
    <property type="component" value="Unassembled WGS sequence"/>
</dbReference>
<dbReference type="AlphaFoldDB" id="A0A4S8MU38"/>
<organism evidence="2 3">
    <name type="scientific">Dendrothele bispora (strain CBS 962.96)</name>
    <dbReference type="NCBI Taxonomy" id="1314807"/>
    <lineage>
        <taxon>Eukaryota</taxon>
        <taxon>Fungi</taxon>
        <taxon>Dikarya</taxon>
        <taxon>Basidiomycota</taxon>
        <taxon>Agaricomycotina</taxon>
        <taxon>Agaricomycetes</taxon>
        <taxon>Agaricomycetidae</taxon>
        <taxon>Agaricales</taxon>
        <taxon>Agaricales incertae sedis</taxon>
        <taxon>Dendrothele</taxon>
    </lineage>
</organism>
<reference evidence="2 3" key="1">
    <citation type="journal article" date="2019" name="Nat. Ecol. Evol.">
        <title>Megaphylogeny resolves global patterns of mushroom evolution.</title>
        <authorList>
            <person name="Varga T."/>
            <person name="Krizsan K."/>
            <person name="Foldi C."/>
            <person name="Dima B."/>
            <person name="Sanchez-Garcia M."/>
            <person name="Sanchez-Ramirez S."/>
            <person name="Szollosi G.J."/>
            <person name="Szarkandi J.G."/>
            <person name="Papp V."/>
            <person name="Albert L."/>
            <person name="Andreopoulos W."/>
            <person name="Angelini C."/>
            <person name="Antonin V."/>
            <person name="Barry K.W."/>
            <person name="Bougher N.L."/>
            <person name="Buchanan P."/>
            <person name="Buyck B."/>
            <person name="Bense V."/>
            <person name="Catcheside P."/>
            <person name="Chovatia M."/>
            <person name="Cooper J."/>
            <person name="Damon W."/>
            <person name="Desjardin D."/>
            <person name="Finy P."/>
            <person name="Geml J."/>
            <person name="Haridas S."/>
            <person name="Hughes K."/>
            <person name="Justo A."/>
            <person name="Karasinski D."/>
            <person name="Kautmanova I."/>
            <person name="Kiss B."/>
            <person name="Kocsube S."/>
            <person name="Kotiranta H."/>
            <person name="LaButti K.M."/>
            <person name="Lechner B.E."/>
            <person name="Liimatainen K."/>
            <person name="Lipzen A."/>
            <person name="Lukacs Z."/>
            <person name="Mihaltcheva S."/>
            <person name="Morgado L.N."/>
            <person name="Niskanen T."/>
            <person name="Noordeloos M.E."/>
            <person name="Ohm R.A."/>
            <person name="Ortiz-Santana B."/>
            <person name="Ovrebo C."/>
            <person name="Racz N."/>
            <person name="Riley R."/>
            <person name="Savchenko A."/>
            <person name="Shiryaev A."/>
            <person name="Soop K."/>
            <person name="Spirin V."/>
            <person name="Szebenyi C."/>
            <person name="Tomsovsky M."/>
            <person name="Tulloss R.E."/>
            <person name="Uehling J."/>
            <person name="Grigoriev I.V."/>
            <person name="Vagvolgyi C."/>
            <person name="Papp T."/>
            <person name="Martin F.M."/>
            <person name="Miettinen O."/>
            <person name="Hibbett D.S."/>
            <person name="Nagy L.G."/>
        </authorList>
    </citation>
    <scope>NUCLEOTIDE SEQUENCE [LARGE SCALE GENOMIC DNA]</scope>
    <source>
        <strain evidence="2 3">CBS 962.96</strain>
    </source>
</reference>
<accession>A0A4S8MU38</accession>
<gene>
    <name evidence="2" type="ORF">K435DRAFT_452450</name>
</gene>
<evidence type="ECO:0000313" key="3">
    <source>
        <dbReference type="Proteomes" id="UP000297245"/>
    </source>
</evidence>
<feature type="chain" id="PRO_5020260456" description="Secreted protein" evidence="1">
    <location>
        <begin position="18"/>
        <end position="199"/>
    </location>
</feature>
<keyword evidence="1" id="KW-0732">Signal</keyword>
<evidence type="ECO:0000256" key="1">
    <source>
        <dbReference type="SAM" id="SignalP"/>
    </source>
</evidence>
<evidence type="ECO:0000313" key="2">
    <source>
        <dbReference type="EMBL" id="THV06728.1"/>
    </source>
</evidence>
<feature type="signal peptide" evidence="1">
    <location>
        <begin position="1"/>
        <end position="17"/>
    </location>
</feature>
<dbReference type="EMBL" id="ML179041">
    <property type="protein sequence ID" value="THV06728.1"/>
    <property type="molecule type" value="Genomic_DNA"/>
</dbReference>
<name>A0A4S8MU38_DENBC</name>